<dbReference type="PANTHER" id="PTHR47582">
    <property type="entry name" value="P450, PUTATIVE (EUROFUNG)-RELATED"/>
    <property type="match status" value="1"/>
</dbReference>
<keyword evidence="7" id="KW-0808">Transferase</keyword>
<keyword evidence="8" id="KW-1185">Reference proteome</keyword>
<dbReference type="GO" id="GO:0005506">
    <property type="term" value="F:iron ion binding"/>
    <property type="evidence" value="ECO:0007669"/>
    <property type="project" value="InterPro"/>
</dbReference>
<dbReference type="GO" id="GO:0032259">
    <property type="term" value="P:methylation"/>
    <property type="evidence" value="ECO:0007669"/>
    <property type="project" value="UniProtKB-KW"/>
</dbReference>
<evidence type="ECO:0000256" key="4">
    <source>
        <dbReference type="ARBA" id="ARBA00023004"/>
    </source>
</evidence>
<dbReference type="Proteomes" id="UP000481288">
    <property type="component" value="Unassembled WGS sequence"/>
</dbReference>
<dbReference type="Gene3D" id="1.10.630.10">
    <property type="entry name" value="Cytochrome P450"/>
    <property type="match status" value="1"/>
</dbReference>
<dbReference type="InterPro" id="IPR002403">
    <property type="entry name" value="Cyt_P450_E_grp-IV"/>
</dbReference>
<dbReference type="AlphaFoldDB" id="A0A7D8YZW9"/>
<protein>
    <submittedName>
        <fullName evidence="7">Lanosterol 14-alpha demethylase</fullName>
    </submittedName>
</protein>
<reference evidence="7 8" key="1">
    <citation type="submission" date="2018-05" db="EMBL/GenBank/DDBJ databases">
        <title>Whole genome sequencing for identification of molecular markers to develop diagnostic detection tools for the regulated plant pathogen Lachnellula willkommii.</title>
        <authorList>
            <person name="Giroux E."/>
            <person name="Bilodeau G."/>
        </authorList>
    </citation>
    <scope>NUCLEOTIDE SEQUENCE [LARGE SCALE GENOMIC DNA]</scope>
    <source>
        <strain evidence="7 8">CBS 625.97</strain>
    </source>
</reference>
<dbReference type="GO" id="GO:0020037">
    <property type="term" value="F:heme binding"/>
    <property type="evidence" value="ECO:0007669"/>
    <property type="project" value="InterPro"/>
</dbReference>
<keyword evidence="6" id="KW-0503">Monooxygenase</keyword>
<feature type="binding site" description="axial binding residue" evidence="5">
    <location>
        <position position="369"/>
    </location>
    <ligand>
        <name>heme</name>
        <dbReference type="ChEBI" id="CHEBI:30413"/>
    </ligand>
    <ligandPart>
        <name>Fe</name>
        <dbReference type="ChEBI" id="CHEBI:18248"/>
    </ligandPart>
</feature>
<comment type="similarity">
    <text evidence="2 6">Belongs to the cytochrome P450 family.</text>
</comment>
<evidence type="ECO:0000256" key="6">
    <source>
        <dbReference type="RuleBase" id="RU000461"/>
    </source>
</evidence>
<keyword evidence="7" id="KW-0489">Methyltransferase</keyword>
<dbReference type="InterPro" id="IPR001128">
    <property type="entry name" value="Cyt_P450"/>
</dbReference>
<sequence length="444" mass="49083">MINNKAYIINSPLLIQSALRSKDLSYDPFIQDSSEKLFALADPATIKIFKIPGTLEKPALMDAFNREMHGSMLGEHLHKMNRVALLNLAASVNEIGEGFEAKSLYRWVRSVMTIATTDTLLGSHNPLKANPTLVDMLWDYEAGVTPLLMGIPKWWAPKGYEGRAAVQAALIKYYEAKYDEEPDVTEMTKMRAKLFRKYGITDAETARLEIGFIYAAVANAIPTCFWLLSFIASSPALTASVRDELMAITTINTLDSGKKEAVIDSSKFLSDCPAFVSAYRETLRRISSLVLFRRILQDTTVSEGNSRYLLKGGKDVVINVGGSHMNPGNWRGSDVAQFDAGRFLHEKVVEKERVPTKAYFPFGGGKHLCPGMHFALTEILGTSAPLVLGFDIKATDGTTLKVPKIGRSYFAEGVTKPTGEGLEMGAKFTKRKGWEGVTWRFSLA</sequence>
<dbReference type="PRINTS" id="PR00465">
    <property type="entry name" value="EP450IV"/>
</dbReference>
<dbReference type="CDD" id="cd11040">
    <property type="entry name" value="CYP7_CYP8-like"/>
    <property type="match status" value="1"/>
</dbReference>
<dbReference type="OrthoDB" id="1470350at2759"/>
<evidence type="ECO:0000313" key="7">
    <source>
        <dbReference type="EMBL" id="TVY56470.1"/>
    </source>
</evidence>
<comment type="cofactor">
    <cofactor evidence="1 5">
        <name>heme</name>
        <dbReference type="ChEBI" id="CHEBI:30413"/>
    </cofactor>
</comment>
<dbReference type="PANTHER" id="PTHR47582:SF1">
    <property type="entry name" value="P450, PUTATIVE (EUROFUNG)-RELATED"/>
    <property type="match status" value="1"/>
</dbReference>
<dbReference type="GO" id="GO:0016705">
    <property type="term" value="F:oxidoreductase activity, acting on paired donors, with incorporation or reduction of molecular oxygen"/>
    <property type="evidence" value="ECO:0007669"/>
    <property type="project" value="InterPro"/>
</dbReference>
<name>A0A7D8YZW9_9HELO</name>
<dbReference type="GO" id="GO:0004497">
    <property type="term" value="F:monooxygenase activity"/>
    <property type="evidence" value="ECO:0007669"/>
    <property type="project" value="UniProtKB-KW"/>
</dbReference>
<keyword evidence="4 5" id="KW-0408">Iron</keyword>
<proteinExistence type="inferred from homology"/>
<dbReference type="InterPro" id="IPR017972">
    <property type="entry name" value="Cyt_P450_CS"/>
</dbReference>
<evidence type="ECO:0000256" key="2">
    <source>
        <dbReference type="ARBA" id="ARBA00010617"/>
    </source>
</evidence>
<dbReference type="InterPro" id="IPR036396">
    <property type="entry name" value="Cyt_P450_sf"/>
</dbReference>
<accession>A0A7D8YZW9</accession>
<keyword evidence="5 6" id="KW-0349">Heme</keyword>
<keyword evidence="3 5" id="KW-0479">Metal-binding</keyword>
<evidence type="ECO:0000313" key="8">
    <source>
        <dbReference type="Proteomes" id="UP000481288"/>
    </source>
</evidence>
<dbReference type="PROSITE" id="PS00086">
    <property type="entry name" value="CYTOCHROME_P450"/>
    <property type="match status" value="1"/>
</dbReference>
<dbReference type="Pfam" id="PF00067">
    <property type="entry name" value="p450"/>
    <property type="match status" value="1"/>
</dbReference>
<evidence type="ECO:0000256" key="1">
    <source>
        <dbReference type="ARBA" id="ARBA00001971"/>
    </source>
</evidence>
<evidence type="ECO:0000256" key="3">
    <source>
        <dbReference type="ARBA" id="ARBA00022723"/>
    </source>
</evidence>
<dbReference type="EMBL" id="QGMG01000158">
    <property type="protein sequence ID" value="TVY56470.1"/>
    <property type="molecule type" value="Genomic_DNA"/>
</dbReference>
<comment type="caution">
    <text evidence="7">The sequence shown here is derived from an EMBL/GenBank/DDBJ whole genome shotgun (WGS) entry which is preliminary data.</text>
</comment>
<gene>
    <name evidence="7" type="primary">ERG11</name>
    <name evidence="7" type="ORF">LCER1_G002207</name>
</gene>
<dbReference type="SUPFAM" id="SSF48264">
    <property type="entry name" value="Cytochrome P450"/>
    <property type="match status" value="1"/>
</dbReference>
<organism evidence="7 8">
    <name type="scientific">Lachnellula cervina</name>
    <dbReference type="NCBI Taxonomy" id="1316786"/>
    <lineage>
        <taxon>Eukaryota</taxon>
        <taxon>Fungi</taxon>
        <taxon>Dikarya</taxon>
        <taxon>Ascomycota</taxon>
        <taxon>Pezizomycotina</taxon>
        <taxon>Leotiomycetes</taxon>
        <taxon>Helotiales</taxon>
        <taxon>Lachnaceae</taxon>
        <taxon>Lachnellula</taxon>
    </lineage>
</organism>
<dbReference type="GO" id="GO:0008168">
    <property type="term" value="F:methyltransferase activity"/>
    <property type="evidence" value="ECO:0007669"/>
    <property type="project" value="UniProtKB-KW"/>
</dbReference>
<evidence type="ECO:0000256" key="5">
    <source>
        <dbReference type="PIRSR" id="PIRSR602403-1"/>
    </source>
</evidence>
<dbReference type="InterPro" id="IPR053007">
    <property type="entry name" value="CYP450_monoxygenase_sec-met"/>
</dbReference>
<keyword evidence="6" id="KW-0560">Oxidoreductase</keyword>